<keyword evidence="2 7" id="KW-0812">Transmembrane</keyword>
<comment type="similarity">
    <text evidence="6">Belongs to the NALF family.</text>
</comment>
<protein>
    <recommendedName>
        <fullName evidence="10">FZ domain-containing protein</fullName>
    </recommendedName>
</protein>
<comment type="subcellular location">
    <subcellularLocation>
        <location evidence="1">Membrane</location>
        <topology evidence="1">Multi-pass membrane protein</topology>
    </subcellularLocation>
</comment>
<dbReference type="GO" id="GO:0005886">
    <property type="term" value="C:plasma membrane"/>
    <property type="evidence" value="ECO:0007669"/>
    <property type="project" value="TreeGrafter"/>
</dbReference>
<dbReference type="GO" id="GO:0015275">
    <property type="term" value="F:stretch-activated, monoatomic cation-selective, calcium channel activity"/>
    <property type="evidence" value="ECO:0007669"/>
    <property type="project" value="TreeGrafter"/>
</dbReference>
<dbReference type="PANTHER" id="PTHR15819">
    <property type="entry name" value="TRANSMEMBRANE PROTEIN FAM155"/>
    <property type="match status" value="1"/>
</dbReference>
<evidence type="ECO:0000256" key="3">
    <source>
        <dbReference type="ARBA" id="ARBA00022989"/>
    </source>
</evidence>
<dbReference type="InterPro" id="IPR055288">
    <property type="entry name" value="NALCN_aux_factor_1/2"/>
</dbReference>
<keyword evidence="9" id="KW-1185">Reference proteome</keyword>
<evidence type="ECO:0000256" key="2">
    <source>
        <dbReference type="ARBA" id="ARBA00022692"/>
    </source>
</evidence>
<keyword evidence="5" id="KW-0325">Glycoprotein</keyword>
<sequence>MPCCVAGGACCGGSEVINNRFYCRSLSSNSVDNNASSCYRFCSERRRRFSRNSSVIIRFGNIFFCLLIILIVLSCLASASEEPADFLSTVLSICPKTFPSRTRRSQQSFDLSSATAEVDNVDNNSTFVALTNHHLLISQLCQENYNDNNNQSSESELLLLARLLNRFNRSLYRVPNCRHLPVQYVLPQFDGCSNLTAILTKTLSERNLTAVRAVRSLACDCIDRLLIVSAELEFVLENFHLLVDRIYFTKSSVDRAAHQRQMQACQTMYRDWLCSVKFNVYDINDSLTQVNPCSEWCQSVETECPYLTPSDDFSNAGEPVFLCHEDSYKGTRMSDRCTGYTQCCCYAPSSSNRTNIKIMCTSPASLGRKTASSAASDSDFSVDFINNANLTDSNNATNSSLPNVGARNFNASTTDRQLLILLFIQLLLSSLWSRGVLNLSTNL</sequence>
<evidence type="ECO:0000256" key="4">
    <source>
        <dbReference type="ARBA" id="ARBA00023136"/>
    </source>
</evidence>
<organism evidence="8 9">
    <name type="scientific">Macrostomum lignano</name>
    <dbReference type="NCBI Taxonomy" id="282301"/>
    <lineage>
        <taxon>Eukaryota</taxon>
        <taxon>Metazoa</taxon>
        <taxon>Spiralia</taxon>
        <taxon>Lophotrochozoa</taxon>
        <taxon>Platyhelminthes</taxon>
        <taxon>Rhabditophora</taxon>
        <taxon>Macrostomorpha</taxon>
        <taxon>Macrostomida</taxon>
        <taxon>Macrostomidae</taxon>
        <taxon>Macrostomum</taxon>
    </lineage>
</organism>
<reference evidence="8 9" key="1">
    <citation type="submission" date="2017-06" db="EMBL/GenBank/DDBJ databases">
        <title>A platform for efficient transgenesis in Macrostomum lignano, a flatworm model organism for stem cell research.</title>
        <authorList>
            <person name="Berezikov E."/>
        </authorList>
    </citation>
    <scope>NUCLEOTIDE SEQUENCE [LARGE SCALE GENOMIC DNA]</scope>
    <source>
        <strain evidence="8">DV1</strain>
        <tissue evidence="8">Whole organism</tissue>
    </source>
</reference>
<dbReference type="EMBL" id="NIVC01003244">
    <property type="protein sequence ID" value="PAA52420.1"/>
    <property type="molecule type" value="Genomic_DNA"/>
</dbReference>
<evidence type="ECO:0000256" key="1">
    <source>
        <dbReference type="ARBA" id="ARBA00004141"/>
    </source>
</evidence>
<gene>
    <name evidence="8" type="ORF">BOX15_Mlig025259g1</name>
</gene>
<dbReference type="PANTHER" id="PTHR15819:SF11">
    <property type="entry name" value="MID1, ISOFORM A"/>
    <property type="match status" value="1"/>
</dbReference>
<name>A0A267DSY5_9PLAT</name>
<evidence type="ECO:0008006" key="10">
    <source>
        <dbReference type="Google" id="ProtNLM"/>
    </source>
</evidence>
<evidence type="ECO:0000313" key="9">
    <source>
        <dbReference type="Proteomes" id="UP000215902"/>
    </source>
</evidence>
<comment type="caution">
    <text evidence="8">The sequence shown here is derived from an EMBL/GenBank/DDBJ whole genome shotgun (WGS) entry which is preliminary data.</text>
</comment>
<dbReference type="AlphaFoldDB" id="A0A267DSY5"/>
<dbReference type="Proteomes" id="UP000215902">
    <property type="component" value="Unassembled WGS sequence"/>
</dbReference>
<accession>A0A267DSY5</accession>
<keyword evidence="4 7" id="KW-0472">Membrane</keyword>
<dbReference type="GO" id="GO:0098703">
    <property type="term" value="P:calcium ion import across plasma membrane"/>
    <property type="evidence" value="ECO:0007669"/>
    <property type="project" value="TreeGrafter"/>
</dbReference>
<feature type="transmembrane region" description="Helical" evidence="7">
    <location>
        <begin position="55"/>
        <end position="79"/>
    </location>
</feature>
<keyword evidence="3 7" id="KW-1133">Transmembrane helix</keyword>
<proteinExistence type="inferred from homology"/>
<evidence type="ECO:0000313" key="8">
    <source>
        <dbReference type="EMBL" id="PAA52420.1"/>
    </source>
</evidence>
<evidence type="ECO:0000256" key="5">
    <source>
        <dbReference type="ARBA" id="ARBA00023180"/>
    </source>
</evidence>
<evidence type="ECO:0000256" key="6">
    <source>
        <dbReference type="ARBA" id="ARBA00029445"/>
    </source>
</evidence>
<dbReference type="OrthoDB" id="6751044at2759"/>
<evidence type="ECO:0000256" key="7">
    <source>
        <dbReference type="SAM" id="Phobius"/>
    </source>
</evidence>